<evidence type="ECO:0000256" key="7">
    <source>
        <dbReference type="ARBA" id="ARBA00023175"/>
    </source>
</evidence>
<proteinExistence type="inferred from homology"/>
<dbReference type="GO" id="GO:0007018">
    <property type="term" value="P:microtubule-based movement"/>
    <property type="evidence" value="ECO:0007669"/>
    <property type="project" value="InterPro"/>
</dbReference>
<keyword evidence="8" id="KW-0206">Cytoskeleton</keyword>
<feature type="coiled-coil region" evidence="11">
    <location>
        <begin position="419"/>
        <end position="518"/>
    </location>
</feature>
<dbReference type="PROSITE" id="PS00411">
    <property type="entry name" value="KINESIN_MOTOR_1"/>
    <property type="match status" value="1"/>
</dbReference>
<feature type="domain" description="Kinesin motor" evidence="12">
    <location>
        <begin position="59"/>
        <end position="408"/>
    </location>
</feature>
<organism evidence="13 14">
    <name type="scientific">Pyrocoelia pectoralis</name>
    <dbReference type="NCBI Taxonomy" id="417401"/>
    <lineage>
        <taxon>Eukaryota</taxon>
        <taxon>Metazoa</taxon>
        <taxon>Ecdysozoa</taxon>
        <taxon>Arthropoda</taxon>
        <taxon>Hexapoda</taxon>
        <taxon>Insecta</taxon>
        <taxon>Pterygota</taxon>
        <taxon>Neoptera</taxon>
        <taxon>Endopterygota</taxon>
        <taxon>Coleoptera</taxon>
        <taxon>Polyphaga</taxon>
        <taxon>Elateriformia</taxon>
        <taxon>Elateroidea</taxon>
        <taxon>Lampyridae</taxon>
        <taxon>Lampyrinae</taxon>
        <taxon>Pyrocoelia</taxon>
    </lineage>
</organism>
<dbReference type="GO" id="GO:0005874">
    <property type="term" value="C:microtubule"/>
    <property type="evidence" value="ECO:0007669"/>
    <property type="project" value="UniProtKB-KW"/>
</dbReference>
<evidence type="ECO:0000259" key="12">
    <source>
        <dbReference type="PROSITE" id="PS50067"/>
    </source>
</evidence>
<comment type="caution">
    <text evidence="13">The sequence shown here is derived from an EMBL/GenBank/DDBJ whole genome shotgun (WGS) entry which is preliminary data.</text>
</comment>
<evidence type="ECO:0000256" key="5">
    <source>
        <dbReference type="ARBA" id="ARBA00022840"/>
    </source>
</evidence>
<evidence type="ECO:0000256" key="10">
    <source>
        <dbReference type="RuleBase" id="RU000394"/>
    </source>
</evidence>
<dbReference type="GO" id="GO:0008017">
    <property type="term" value="F:microtubule binding"/>
    <property type="evidence" value="ECO:0007669"/>
    <property type="project" value="InterPro"/>
</dbReference>
<reference evidence="13 14" key="1">
    <citation type="journal article" date="2024" name="Insects">
        <title>An Improved Chromosome-Level Genome Assembly of the Firefly Pyrocoelia pectoralis.</title>
        <authorList>
            <person name="Fu X."/>
            <person name="Meyer-Rochow V.B."/>
            <person name="Ballantyne L."/>
            <person name="Zhu X."/>
        </authorList>
    </citation>
    <scope>NUCLEOTIDE SEQUENCE [LARGE SCALE GENOMIC DNA]</scope>
    <source>
        <strain evidence="13">XCY_ONT2</strain>
    </source>
</reference>
<evidence type="ECO:0000256" key="9">
    <source>
        <dbReference type="PROSITE-ProRule" id="PRU00283"/>
    </source>
</evidence>
<evidence type="ECO:0000313" key="14">
    <source>
        <dbReference type="Proteomes" id="UP001329430"/>
    </source>
</evidence>
<evidence type="ECO:0000256" key="3">
    <source>
        <dbReference type="ARBA" id="ARBA00022701"/>
    </source>
</evidence>
<dbReference type="GO" id="GO:0005524">
    <property type="term" value="F:ATP binding"/>
    <property type="evidence" value="ECO:0007669"/>
    <property type="project" value="UniProtKB-UniRule"/>
</dbReference>
<evidence type="ECO:0000256" key="8">
    <source>
        <dbReference type="ARBA" id="ARBA00023212"/>
    </source>
</evidence>
<dbReference type="PROSITE" id="PS50067">
    <property type="entry name" value="KINESIN_MOTOR_2"/>
    <property type="match status" value="1"/>
</dbReference>
<evidence type="ECO:0000256" key="11">
    <source>
        <dbReference type="SAM" id="Coils"/>
    </source>
</evidence>
<dbReference type="InterPro" id="IPR036961">
    <property type="entry name" value="Kinesin_motor_dom_sf"/>
</dbReference>
<dbReference type="EMBL" id="JAVRBK010000003">
    <property type="protein sequence ID" value="KAK5646619.1"/>
    <property type="molecule type" value="Genomic_DNA"/>
</dbReference>
<dbReference type="Pfam" id="PF00225">
    <property type="entry name" value="Kinesin"/>
    <property type="match status" value="1"/>
</dbReference>
<dbReference type="PANTHER" id="PTHR47117">
    <property type="entry name" value="STAR-RELATED LIPID TRANSFER PROTEIN 9"/>
    <property type="match status" value="1"/>
</dbReference>
<keyword evidence="2" id="KW-0963">Cytoplasm</keyword>
<keyword evidence="6 11" id="KW-0175">Coiled coil</keyword>
<dbReference type="PRINTS" id="PR00380">
    <property type="entry name" value="KINESINHEAVY"/>
</dbReference>
<dbReference type="InterPro" id="IPR001752">
    <property type="entry name" value="Kinesin_motor_dom"/>
</dbReference>
<dbReference type="InterPro" id="IPR027417">
    <property type="entry name" value="P-loop_NTPase"/>
</dbReference>
<dbReference type="PANTHER" id="PTHR47117:SF5">
    <property type="entry name" value="KINESIN-LIKE PROTEIN KIF14"/>
    <property type="match status" value="1"/>
</dbReference>
<protein>
    <recommendedName>
        <fullName evidence="10">Kinesin-like protein</fullName>
    </recommendedName>
</protein>
<feature type="binding site" evidence="9">
    <location>
        <begin position="154"/>
        <end position="161"/>
    </location>
    <ligand>
        <name>ATP</name>
        <dbReference type="ChEBI" id="CHEBI:30616"/>
    </ligand>
</feature>
<dbReference type="InterPro" id="IPR019821">
    <property type="entry name" value="Kinesin_motor_CS"/>
</dbReference>
<evidence type="ECO:0000256" key="6">
    <source>
        <dbReference type="ARBA" id="ARBA00023054"/>
    </source>
</evidence>
<dbReference type="SUPFAM" id="SSF52540">
    <property type="entry name" value="P-loop containing nucleoside triphosphate hydrolases"/>
    <property type="match status" value="1"/>
</dbReference>
<sequence>MLPSLNTPKNNLTTPKRLNKRIITKVPSETPECYTKVTVETPGPSKSASCESKCDELRNLTVAVRIRPMNSRELSVVGSTNIINVHNKKITIQTATVGSSITKLAYVFPYDHVFWSCNSTDVNYSSQEDVFSEIGEPLLETAFQGYNACLFAYGQTGSGKSYSMMGKDSEIVDYNNTVGIIPRFCKRLFDKINEVNSQFTTATVDISYFEIYNEKIHDLLPHSSNNMRIPLKVREHPVWGPYVVNLSTHTVKSYEELKSWLLLGNKNRATAATVMNEKSSRSHSIFSIELSLSDTNTQENLTRRSKVSLVDLAGSERLGSVSNNDDKHKQGIFINKSLLTLGKVISALADHRKGTQFVPYRESVLTWLLRESIGGNSFTSMLATITPAHIHLDETLATLRYACQARSIVNRAHINEDPHDRLIRELRTEVKRLQTLRQRYECDSLSGSDTQIDNSSEYLQELEDLRHKLLEKENELDVAQKNWENRYKEHELQQMEQLAQVEKKKEELESRVRVMSNITDNVNLSPYQTNFLEEVENILTFSPSRKQELIKKFQLWLNKCGCDYEVSLNKCGNYVNIVDSDTLNKATCAINEVENILIQEDVENCLNNLKWSDSSISEVDINSAMNDIYGAAKLLQPHINKDEKLRLVFAKFIKSTQALETALCNSISSNKSKKAVTFRL</sequence>
<keyword evidence="4 9" id="KW-0547">Nucleotide-binding</keyword>
<name>A0AAN7VM32_9COLE</name>
<keyword evidence="3 10" id="KW-0493">Microtubule</keyword>
<comment type="subcellular location">
    <subcellularLocation>
        <location evidence="1">Cytoplasm</location>
        <location evidence="1">Cytoskeleton</location>
    </subcellularLocation>
</comment>
<evidence type="ECO:0000256" key="2">
    <source>
        <dbReference type="ARBA" id="ARBA00022490"/>
    </source>
</evidence>
<dbReference type="FunFam" id="3.40.850.10:FF:000042">
    <property type="entry name" value="Kinesin family member 14"/>
    <property type="match status" value="1"/>
</dbReference>
<dbReference type="GO" id="GO:0003777">
    <property type="term" value="F:microtubule motor activity"/>
    <property type="evidence" value="ECO:0007669"/>
    <property type="project" value="InterPro"/>
</dbReference>
<dbReference type="AlphaFoldDB" id="A0AAN7VM32"/>
<keyword evidence="5 9" id="KW-0067">ATP-binding</keyword>
<evidence type="ECO:0000256" key="1">
    <source>
        <dbReference type="ARBA" id="ARBA00004245"/>
    </source>
</evidence>
<dbReference type="SMART" id="SM00129">
    <property type="entry name" value="KISc"/>
    <property type="match status" value="1"/>
</dbReference>
<dbReference type="Gene3D" id="3.40.850.10">
    <property type="entry name" value="Kinesin motor domain"/>
    <property type="match status" value="1"/>
</dbReference>
<gene>
    <name evidence="13" type="ORF">RI129_005083</name>
</gene>
<evidence type="ECO:0000256" key="4">
    <source>
        <dbReference type="ARBA" id="ARBA00022741"/>
    </source>
</evidence>
<keyword evidence="7 9" id="KW-0505">Motor protein</keyword>
<evidence type="ECO:0000313" key="13">
    <source>
        <dbReference type="EMBL" id="KAK5646619.1"/>
    </source>
</evidence>
<accession>A0AAN7VM32</accession>
<keyword evidence="14" id="KW-1185">Reference proteome</keyword>
<dbReference type="Proteomes" id="UP001329430">
    <property type="component" value="Chromosome 3"/>
</dbReference>
<comment type="similarity">
    <text evidence="9 10">Belongs to the TRAFAC class myosin-kinesin ATPase superfamily. Kinesin family.</text>
</comment>